<comment type="caution">
    <text evidence="8">The sequence shown here is derived from an EMBL/GenBank/DDBJ whole genome shotgun (WGS) entry which is preliminary data.</text>
</comment>
<dbReference type="InterPro" id="IPR006143">
    <property type="entry name" value="RND_pump_MFP"/>
</dbReference>
<keyword evidence="9" id="KW-1185">Reference proteome</keyword>
<feature type="domain" description="Multidrug resistance protein MdtA-like C-terminal permuted SH3" evidence="7">
    <location>
        <begin position="287"/>
        <end position="344"/>
    </location>
</feature>
<dbReference type="InterPro" id="IPR058625">
    <property type="entry name" value="MdtA-like_BSH"/>
</dbReference>
<protein>
    <submittedName>
        <fullName evidence="8">Cation/multidrug efflux system, mebrane-fusion component AcrA</fullName>
    </submittedName>
</protein>
<dbReference type="EMBL" id="CBTK010000047">
    <property type="protein sequence ID" value="CDH44011.1"/>
    <property type="molecule type" value="Genomic_DNA"/>
</dbReference>
<gene>
    <name evidence="8" type="ORF">BN874_1400070</name>
</gene>
<evidence type="ECO:0000256" key="3">
    <source>
        <dbReference type="ARBA" id="ARBA00022448"/>
    </source>
</evidence>
<evidence type="ECO:0000259" key="5">
    <source>
        <dbReference type="Pfam" id="PF25917"/>
    </source>
</evidence>
<dbReference type="Gene3D" id="2.40.420.20">
    <property type="match status" value="1"/>
</dbReference>
<dbReference type="AlphaFoldDB" id="A0A7U7G8T2"/>
<name>A0A7U7G8T2_9GAMM</name>
<evidence type="ECO:0000256" key="4">
    <source>
        <dbReference type="SAM" id="SignalP"/>
    </source>
</evidence>
<dbReference type="Pfam" id="PF25917">
    <property type="entry name" value="BSH_RND"/>
    <property type="match status" value="1"/>
</dbReference>
<dbReference type="SUPFAM" id="SSF111369">
    <property type="entry name" value="HlyD-like secretion proteins"/>
    <property type="match status" value="1"/>
</dbReference>
<accession>A0A7U7G8T2</accession>
<dbReference type="Gene3D" id="1.10.287.470">
    <property type="entry name" value="Helix hairpin bin"/>
    <property type="match status" value="1"/>
</dbReference>
<feature type="domain" description="CusB-like beta-barrel" evidence="6">
    <location>
        <begin position="205"/>
        <end position="275"/>
    </location>
</feature>
<dbReference type="GO" id="GO:1990281">
    <property type="term" value="C:efflux pump complex"/>
    <property type="evidence" value="ECO:0007669"/>
    <property type="project" value="TreeGrafter"/>
</dbReference>
<dbReference type="NCBIfam" id="TIGR01730">
    <property type="entry name" value="RND_mfp"/>
    <property type="match status" value="1"/>
</dbReference>
<keyword evidence="3" id="KW-0813">Transport</keyword>
<evidence type="ECO:0000256" key="2">
    <source>
        <dbReference type="ARBA" id="ARBA00009477"/>
    </source>
</evidence>
<dbReference type="Pfam" id="PF25967">
    <property type="entry name" value="RND-MFP_C"/>
    <property type="match status" value="1"/>
</dbReference>
<evidence type="ECO:0000313" key="9">
    <source>
        <dbReference type="Proteomes" id="UP000019184"/>
    </source>
</evidence>
<evidence type="ECO:0000313" key="8">
    <source>
        <dbReference type="EMBL" id="CDH44011.1"/>
    </source>
</evidence>
<dbReference type="Pfam" id="PF25954">
    <property type="entry name" value="Beta-barrel_RND_2"/>
    <property type="match status" value="1"/>
</dbReference>
<reference evidence="8 9" key="1">
    <citation type="journal article" date="2014" name="ISME J.">
        <title>Candidatus Competibacter-lineage genomes retrieved from metagenomes reveal functional metabolic diversity.</title>
        <authorList>
            <person name="McIlroy S.J."/>
            <person name="Albertsen M."/>
            <person name="Andresen E.K."/>
            <person name="Saunders A.M."/>
            <person name="Kristiansen R."/>
            <person name="Stokholm-Bjerregaard M."/>
            <person name="Nielsen K.L."/>
            <person name="Nielsen P.H."/>
        </authorList>
    </citation>
    <scope>NUCLEOTIDE SEQUENCE [LARGE SCALE GENOMIC DNA]</scope>
    <source>
        <strain evidence="8 9">Run_B_J11</strain>
    </source>
</reference>
<dbReference type="InterPro" id="IPR058792">
    <property type="entry name" value="Beta-barrel_RND_2"/>
</dbReference>
<dbReference type="PANTHER" id="PTHR30469">
    <property type="entry name" value="MULTIDRUG RESISTANCE PROTEIN MDTA"/>
    <property type="match status" value="1"/>
</dbReference>
<feature type="domain" description="Multidrug resistance protein MdtA-like barrel-sandwich hybrid" evidence="5">
    <location>
        <begin position="63"/>
        <end position="192"/>
    </location>
</feature>
<comment type="similarity">
    <text evidence="2">Belongs to the membrane fusion protein (MFP) (TC 8.A.1) family.</text>
</comment>
<feature type="chain" id="PRO_5030689281" evidence="4">
    <location>
        <begin position="24"/>
        <end position="359"/>
    </location>
</feature>
<sequence length="359" mass="38619">MNPFLALLPVALLLLAACSPASSDAPPVIRPVKTVITTSQPLDLTAQYAGEVRARYEIPLAFRVGGKITGRPVEVGQSVSAGEMLMQLDPGDLALTEQALRAQLGAARADRDQAHAEWQRAKALLARKLISLSDFDARRSAYEAAQARFDQAQSQLSGGTRQTGYTQLQADRAGVVTSMQAEVGQIVAAGQPVLHLALPGEKEIAISIPENRRDELSMGQDVSITIWAVPGKLYQGRIREISPLADPLTRTYGVKVTLMDPDDAVQLGMTAAVQSRHRVAEASVRLPLTAITERDGRPAVWVVDAQTLKVTLQPVTLGPFQDNNQVTIASGLVPGQRVVTAGVHKLYPNQQIRLLDNVP</sequence>
<feature type="signal peptide" evidence="4">
    <location>
        <begin position="1"/>
        <end position="23"/>
    </location>
</feature>
<dbReference type="InterPro" id="IPR058627">
    <property type="entry name" value="MdtA-like_C"/>
</dbReference>
<keyword evidence="4" id="KW-0732">Signal</keyword>
<dbReference type="Gene3D" id="2.40.30.170">
    <property type="match status" value="1"/>
</dbReference>
<dbReference type="RefSeq" id="WP_034431106.1">
    <property type="nucleotide sequence ID" value="NZ_CBTK010000047.1"/>
</dbReference>
<organism evidence="8 9">
    <name type="scientific">Candidatus Contendobacter odensis Run_B_J11</name>
    <dbReference type="NCBI Taxonomy" id="1400861"/>
    <lineage>
        <taxon>Bacteria</taxon>
        <taxon>Pseudomonadati</taxon>
        <taxon>Pseudomonadota</taxon>
        <taxon>Gammaproteobacteria</taxon>
        <taxon>Candidatus Competibacteraceae</taxon>
        <taxon>Candidatus Contendibacter</taxon>
    </lineage>
</organism>
<dbReference type="Proteomes" id="UP000019184">
    <property type="component" value="Unassembled WGS sequence"/>
</dbReference>
<evidence type="ECO:0000259" key="7">
    <source>
        <dbReference type="Pfam" id="PF25967"/>
    </source>
</evidence>
<comment type="subcellular location">
    <subcellularLocation>
        <location evidence="1">Cell envelope</location>
    </subcellularLocation>
</comment>
<proteinExistence type="inferred from homology"/>
<dbReference type="Gene3D" id="2.40.50.100">
    <property type="match status" value="1"/>
</dbReference>
<dbReference type="GO" id="GO:0015562">
    <property type="term" value="F:efflux transmembrane transporter activity"/>
    <property type="evidence" value="ECO:0007669"/>
    <property type="project" value="TreeGrafter"/>
</dbReference>
<evidence type="ECO:0000259" key="6">
    <source>
        <dbReference type="Pfam" id="PF25954"/>
    </source>
</evidence>
<dbReference type="OrthoDB" id="9806939at2"/>
<evidence type="ECO:0000256" key="1">
    <source>
        <dbReference type="ARBA" id="ARBA00004196"/>
    </source>
</evidence>
<dbReference type="PANTHER" id="PTHR30469:SF15">
    <property type="entry name" value="HLYD FAMILY OF SECRETION PROTEINS"/>
    <property type="match status" value="1"/>
</dbReference>